<evidence type="ECO:0000256" key="4">
    <source>
        <dbReference type="ARBA" id="ARBA00022801"/>
    </source>
</evidence>
<keyword evidence="7 9" id="KW-0326">Glycosidase</keyword>
<keyword evidence="8 9" id="KW-0624">Polysaccharide degradation</keyword>
<dbReference type="GO" id="GO:2001070">
    <property type="term" value="F:starch binding"/>
    <property type="evidence" value="ECO:0007669"/>
    <property type="project" value="InterPro"/>
</dbReference>
<comment type="caution">
    <text evidence="15">The sequence shown here is derived from an EMBL/GenBank/DDBJ whole genome shotgun (WGS) entry which is preliminary data.</text>
</comment>
<accession>A0A9P4JJH6</accession>
<evidence type="ECO:0000256" key="7">
    <source>
        <dbReference type="ARBA" id="ARBA00023295"/>
    </source>
</evidence>
<evidence type="ECO:0000313" key="16">
    <source>
        <dbReference type="Proteomes" id="UP000799536"/>
    </source>
</evidence>
<dbReference type="InterPro" id="IPR013783">
    <property type="entry name" value="Ig-like_fold"/>
</dbReference>
<proteinExistence type="inferred from homology"/>
<feature type="signal peptide" evidence="13">
    <location>
        <begin position="1"/>
        <end position="23"/>
    </location>
</feature>
<gene>
    <name evidence="15" type="ORF">GQ43DRAFT_68152</name>
</gene>
<comment type="catalytic activity">
    <reaction evidence="1 9">
        <text>Hydrolysis of terminal (1-&gt;4)-linked alpha-D-glucose residues successively from non-reducing ends of the chains with release of beta-D-glucose.</text>
        <dbReference type="EC" id="3.2.1.3"/>
    </reaction>
</comment>
<dbReference type="Pfam" id="PF00686">
    <property type="entry name" value="CBM_20"/>
    <property type="match status" value="1"/>
</dbReference>
<dbReference type="PROSITE" id="PS51166">
    <property type="entry name" value="CBM20"/>
    <property type="match status" value="1"/>
</dbReference>
<protein>
    <recommendedName>
        <fullName evidence="9">Glucoamylase</fullName>
        <ecNumber evidence="9">3.2.1.3</ecNumber>
    </recommendedName>
    <alternativeName>
        <fullName evidence="9">1,4-alpha-D-glucan glucohydrolase</fullName>
    </alternativeName>
    <alternativeName>
        <fullName evidence="9">Glucan 1,4-alpha-glucosidase</fullName>
    </alternativeName>
</protein>
<dbReference type="EMBL" id="ML994015">
    <property type="protein sequence ID" value="KAF2200583.1"/>
    <property type="molecule type" value="Genomic_DNA"/>
</dbReference>
<keyword evidence="4 9" id="KW-0378">Hydrolase</keyword>
<dbReference type="SMART" id="SM01065">
    <property type="entry name" value="CBM_2"/>
    <property type="match status" value="1"/>
</dbReference>
<dbReference type="EC" id="3.2.1.3" evidence="9"/>
<evidence type="ECO:0000256" key="12">
    <source>
        <dbReference type="SAM" id="MobiDB-lite"/>
    </source>
</evidence>
<dbReference type="InterPro" id="IPR000165">
    <property type="entry name" value="Glucoamylase"/>
</dbReference>
<dbReference type="Gene3D" id="1.50.10.10">
    <property type="match status" value="1"/>
</dbReference>
<evidence type="ECO:0000256" key="2">
    <source>
        <dbReference type="ARBA" id="ARBA00006188"/>
    </source>
</evidence>
<keyword evidence="6 9" id="KW-0119">Carbohydrate metabolism</keyword>
<evidence type="ECO:0000256" key="10">
    <source>
        <dbReference type="PIRSR" id="PIRSR001031-1"/>
    </source>
</evidence>
<dbReference type="AlphaFoldDB" id="A0A9P4JJH6"/>
<dbReference type="Gene3D" id="2.60.40.10">
    <property type="entry name" value="Immunoglobulins"/>
    <property type="match status" value="1"/>
</dbReference>
<sequence length="618" mass="65382">MLFKNLLLQTSIVLSSLSEQGHAIPTLEKRATLDQFITSENTVALNGVLANIGPSGSKSQGAASGVVLASPSKSNPDYYYTWTRDAGLVIKALVEQFSVSKATNLQTVIQNYISANAKLQTISNPSGSLSNGAGLGEPKFNADFSAFTGAWGRPQRDGPALRATAMIAYGNWLLANGNTAAATSIVWPIVKNDLNYVAQYWNQTGFDLWEEVQGSSFFTIAASHRALVEGSAFAKKVGQSCSVCDAQASNVLCFLQKFWNGQYIDSNINVNEGRTGKDANSIISSIHVFDPAAGCDDATFQPCSPRMLANHKQVTDSFRSVYSVNSGIASSSGVAIGRYSEDVYYTGNPWYLTTLAAAEQLYDALYQFNKAGSITITDVSLAFWKAIYSSAATGTYASSSTTFKSLTSAVKTYADSYVAIVQKYTPSSGALAEQFEKSGGQPTSAADLTWSYAAFLTMTNARNNVVPPSWGAASANKVPSTCSSGGATGTYAAATNTNWASPSTPSTPTPCSAGSSIAVTFNVLAKTVYGENIYVSGSTSELGSWDPTKAVLLSASQYTNSKPLWSGSVKLSTGASVSYKYIRKSSSGAVTWESDPNRSLTVSSDCSASAPTVNDTWR</sequence>
<dbReference type="InterPro" id="IPR011613">
    <property type="entry name" value="GH15-like"/>
</dbReference>
<comment type="similarity">
    <text evidence="2 9">Belongs to the glycosyl hydrolase 15 family.</text>
</comment>
<dbReference type="InterPro" id="IPR012341">
    <property type="entry name" value="6hp_glycosidase-like_sf"/>
</dbReference>
<dbReference type="PANTHER" id="PTHR31616:SF12">
    <property type="entry name" value="GLUCOAMYLASE"/>
    <property type="match status" value="1"/>
</dbReference>
<dbReference type="CDD" id="cd05811">
    <property type="entry name" value="CBM20_glucoamylase"/>
    <property type="match status" value="1"/>
</dbReference>
<dbReference type="InterPro" id="IPR013784">
    <property type="entry name" value="Carb-bd-like_fold"/>
</dbReference>
<dbReference type="InterPro" id="IPR046966">
    <property type="entry name" value="Glucoamylase_active_site"/>
</dbReference>
<feature type="active site" description="Proton acceptor" evidence="10">
    <location>
        <position position="207"/>
    </location>
</feature>
<evidence type="ECO:0000256" key="13">
    <source>
        <dbReference type="SAM" id="SignalP"/>
    </source>
</evidence>
<dbReference type="PANTHER" id="PTHR31616">
    <property type="entry name" value="TREHALASE"/>
    <property type="match status" value="1"/>
</dbReference>
<dbReference type="PIRSF" id="PIRSF001031">
    <property type="entry name" value="Glu-a-glcsd_SBD"/>
    <property type="match status" value="1"/>
</dbReference>
<dbReference type="PRINTS" id="PR00736">
    <property type="entry name" value="GLHYDRLASE15"/>
</dbReference>
<name>A0A9P4JJH6_9PLEO</name>
<dbReference type="InterPro" id="IPR034836">
    <property type="entry name" value="CBM20_glucoamylase"/>
</dbReference>
<dbReference type="SUPFAM" id="SSF49452">
    <property type="entry name" value="Starch-binding domain-like"/>
    <property type="match status" value="1"/>
</dbReference>
<feature type="domain" description="CBM20" evidence="14">
    <location>
        <begin position="511"/>
        <end position="618"/>
    </location>
</feature>
<keyword evidence="16" id="KW-1185">Reference proteome</keyword>
<organism evidence="15 16">
    <name type="scientific">Delitschia confertaspora ATCC 74209</name>
    <dbReference type="NCBI Taxonomy" id="1513339"/>
    <lineage>
        <taxon>Eukaryota</taxon>
        <taxon>Fungi</taxon>
        <taxon>Dikarya</taxon>
        <taxon>Ascomycota</taxon>
        <taxon>Pezizomycotina</taxon>
        <taxon>Dothideomycetes</taxon>
        <taxon>Pleosporomycetidae</taxon>
        <taxon>Pleosporales</taxon>
        <taxon>Delitschiaceae</taxon>
        <taxon>Delitschia</taxon>
    </lineage>
</organism>
<dbReference type="GO" id="GO:0004339">
    <property type="term" value="F:glucan 1,4-alpha-glucosidase activity"/>
    <property type="evidence" value="ECO:0007669"/>
    <property type="project" value="UniProtKB-EC"/>
</dbReference>
<evidence type="ECO:0000256" key="9">
    <source>
        <dbReference type="PIRNR" id="PIRNR001031"/>
    </source>
</evidence>
<evidence type="ECO:0000256" key="11">
    <source>
        <dbReference type="PIRSR" id="PIRSR001031-2"/>
    </source>
</evidence>
<evidence type="ECO:0000313" key="15">
    <source>
        <dbReference type="EMBL" id="KAF2200583.1"/>
    </source>
</evidence>
<feature type="region of interest" description="Disordered" evidence="12">
    <location>
        <begin position="593"/>
        <end position="618"/>
    </location>
</feature>
<dbReference type="InterPro" id="IPR008291">
    <property type="entry name" value="Glucoamylase_SBD"/>
</dbReference>
<dbReference type="InterPro" id="IPR008928">
    <property type="entry name" value="6-hairpin_glycosidase_sf"/>
</dbReference>
<dbReference type="GO" id="GO:0000324">
    <property type="term" value="C:fungal-type vacuole"/>
    <property type="evidence" value="ECO:0007669"/>
    <property type="project" value="TreeGrafter"/>
</dbReference>
<reference evidence="15" key="1">
    <citation type="journal article" date="2020" name="Stud. Mycol.">
        <title>101 Dothideomycetes genomes: a test case for predicting lifestyles and emergence of pathogens.</title>
        <authorList>
            <person name="Haridas S."/>
            <person name="Albert R."/>
            <person name="Binder M."/>
            <person name="Bloem J."/>
            <person name="Labutti K."/>
            <person name="Salamov A."/>
            <person name="Andreopoulos B."/>
            <person name="Baker S."/>
            <person name="Barry K."/>
            <person name="Bills G."/>
            <person name="Bluhm B."/>
            <person name="Cannon C."/>
            <person name="Castanera R."/>
            <person name="Culley D."/>
            <person name="Daum C."/>
            <person name="Ezra D."/>
            <person name="Gonzalez J."/>
            <person name="Henrissat B."/>
            <person name="Kuo A."/>
            <person name="Liang C."/>
            <person name="Lipzen A."/>
            <person name="Lutzoni F."/>
            <person name="Magnuson J."/>
            <person name="Mondo S."/>
            <person name="Nolan M."/>
            <person name="Ohm R."/>
            <person name="Pangilinan J."/>
            <person name="Park H.-J."/>
            <person name="Ramirez L."/>
            <person name="Alfaro M."/>
            <person name="Sun H."/>
            <person name="Tritt A."/>
            <person name="Yoshinaga Y."/>
            <person name="Zwiers L.-H."/>
            <person name="Turgeon B."/>
            <person name="Goodwin S."/>
            <person name="Spatafora J."/>
            <person name="Crous P."/>
            <person name="Grigoriev I."/>
        </authorList>
    </citation>
    <scope>NUCLEOTIDE SEQUENCE</scope>
    <source>
        <strain evidence="15">ATCC 74209</strain>
    </source>
</reference>
<evidence type="ECO:0000256" key="8">
    <source>
        <dbReference type="ARBA" id="ARBA00023326"/>
    </source>
</evidence>
<evidence type="ECO:0000259" key="14">
    <source>
        <dbReference type="PROSITE" id="PS51166"/>
    </source>
</evidence>
<dbReference type="Proteomes" id="UP000799536">
    <property type="component" value="Unassembled WGS sequence"/>
</dbReference>
<dbReference type="SUPFAM" id="SSF48208">
    <property type="entry name" value="Six-hairpin glycosidases"/>
    <property type="match status" value="1"/>
</dbReference>
<keyword evidence="5" id="KW-0325">Glycoprotein</keyword>
<dbReference type="FunFam" id="2.60.40.10:FF:000552">
    <property type="entry name" value="Related to glucoamylase"/>
    <property type="match status" value="1"/>
</dbReference>
<evidence type="ECO:0000256" key="6">
    <source>
        <dbReference type="ARBA" id="ARBA00023277"/>
    </source>
</evidence>
<dbReference type="GO" id="GO:0000272">
    <property type="term" value="P:polysaccharide catabolic process"/>
    <property type="evidence" value="ECO:0007669"/>
    <property type="project" value="UniProtKB-KW"/>
</dbReference>
<feature type="chain" id="PRO_5040364875" description="Glucoamylase" evidence="13">
    <location>
        <begin position="24"/>
        <end position="618"/>
    </location>
</feature>
<dbReference type="PROSITE" id="PS00820">
    <property type="entry name" value="GLUCOAMYLASE"/>
    <property type="match status" value="1"/>
</dbReference>
<feature type="compositionally biased region" description="Polar residues" evidence="12">
    <location>
        <begin position="597"/>
        <end position="618"/>
    </location>
</feature>
<dbReference type="Pfam" id="PF00723">
    <property type="entry name" value="Glyco_hydro_15"/>
    <property type="match status" value="1"/>
</dbReference>
<dbReference type="FunFam" id="1.50.10.10:FF:000018">
    <property type="entry name" value="Glucoamylase"/>
    <property type="match status" value="1"/>
</dbReference>
<feature type="binding site" evidence="11">
    <location>
        <position position="151"/>
    </location>
    <ligand>
        <name>substrate</name>
    </ligand>
</feature>
<dbReference type="OrthoDB" id="6123450at2759"/>
<evidence type="ECO:0000256" key="1">
    <source>
        <dbReference type="ARBA" id="ARBA00001863"/>
    </source>
</evidence>
<keyword evidence="3 13" id="KW-0732">Signal</keyword>
<dbReference type="InterPro" id="IPR002044">
    <property type="entry name" value="CBM20"/>
</dbReference>
<evidence type="ECO:0000256" key="3">
    <source>
        <dbReference type="ARBA" id="ARBA00022729"/>
    </source>
</evidence>
<feature type="active site" description="Proton donor" evidence="10">
    <location>
        <position position="210"/>
    </location>
</feature>
<evidence type="ECO:0000256" key="5">
    <source>
        <dbReference type="ARBA" id="ARBA00023180"/>
    </source>
</evidence>